<dbReference type="Proteomes" id="UP000230633">
    <property type="component" value="Plasmid pYekat-1-lp72"/>
</dbReference>
<gene>
    <name evidence="6" type="ORF">CNO13_04340</name>
    <name evidence="7" type="ORF">EZU67_04315</name>
</gene>
<evidence type="ECO:0000313" key="8">
    <source>
        <dbReference type="Proteomes" id="UP000230633"/>
    </source>
</evidence>
<keyword evidence="5" id="KW-1133">Transmembrane helix</keyword>
<name>A0AAP8YUW9_9SPIR</name>
<comment type="similarity">
    <text evidence="1">Belongs to the BptA family.</text>
</comment>
<feature type="transmembrane region" description="Helical" evidence="5">
    <location>
        <begin position="7"/>
        <end position="31"/>
    </location>
</feature>
<dbReference type="EMBL" id="CP036558">
    <property type="protein sequence ID" value="QBK62398.1"/>
    <property type="molecule type" value="Genomic_DNA"/>
</dbReference>
<keyword evidence="5" id="KW-0472">Membrane</keyword>
<geneLocation type="plasmid" evidence="6 8">
    <name>pYekat-1-lp72</name>
</geneLocation>
<evidence type="ECO:0000256" key="2">
    <source>
        <dbReference type="ARBA" id="ARBA00018692"/>
    </source>
</evidence>
<evidence type="ECO:0000313" key="7">
    <source>
        <dbReference type="EMBL" id="QBK62398.1"/>
    </source>
</evidence>
<evidence type="ECO:0000256" key="4">
    <source>
        <dbReference type="ARBA" id="ARBA00031297"/>
    </source>
</evidence>
<sequence>MGKIKSFLFKVYVCFLSCFFMFFVFFFVLFISPGFMNNFFNEGRYNSFPYNYNDMTDMIGKLTYSKEFDHSSIKSISFVMRYLNVYSKDFKALNDNEKQRMIDSYPTFELKFMVPDKRLLNFKNVIFDGVAAKLYHDQITESKFNSSDALYFQIDGNSELPQKILGQHLVNVENIFNIKLNEVLFRALREQQKLKITLISHDNVGYSLNMDNFLSKDMFNILNKS</sequence>
<dbReference type="EMBL" id="CP024334">
    <property type="protein sequence ID" value="ATQ16417.1"/>
    <property type="molecule type" value="Genomic_DNA"/>
</dbReference>
<dbReference type="Pfam" id="PF17044">
    <property type="entry name" value="BPTA"/>
    <property type="match status" value="1"/>
</dbReference>
<evidence type="ECO:0000313" key="6">
    <source>
        <dbReference type="EMBL" id="ATQ16417.1"/>
    </source>
</evidence>
<proteinExistence type="inferred from homology"/>
<dbReference type="InterPro" id="IPR031471">
    <property type="entry name" value="BptA"/>
</dbReference>
<reference evidence="9" key="1">
    <citation type="submission" date="2019-03" db="EMBL/GenBank/DDBJ databases">
        <title>Whole genome sequencing of Borrelia miyamotoi strains isolated at the Russian territory.</title>
        <authorList>
            <person name="Kuleshov K.V."/>
            <person name="Platonov A.E."/>
            <person name="Goptar I.A."/>
            <person name="Shipulin G.A."/>
            <person name="Markelov M.L."/>
            <person name="Koetsveld J."/>
            <person name="Kolyasnikova N.M."/>
            <person name="Sarksyan D.S."/>
            <person name="Toporkova M.G."/>
            <person name="Hovius J.W."/>
        </authorList>
    </citation>
    <scope>NUCLEOTIDE SEQUENCE [LARGE SCALE GENOMIC DNA]</scope>
    <source>
        <strain evidence="9">Yekat-76</strain>
        <plasmid evidence="9">lp72</plasmid>
    </source>
</reference>
<organism evidence="7 9">
    <name type="scientific">Borrelia miyamotoi</name>
    <dbReference type="NCBI Taxonomy" id="47466"/>
    <lineage>
        <taxon>Bacteria</taxon>
        <taxon>Pseudomonadati</taxon>
        <taxon>Spirochaetota</taxon>
        <taxon>Spirochaetia</taxon>
        <taxon>Spirochaetales</taxon>
        <taxon>Borreliaceae</taxon>
        <taxon>Borrelia</taxon>
    </lineage>
</organism>
<keyword evidence="3" id="KW-0843">Virulence</keyword>
<dbReference type="Proteomes" id="UP000291995">
    <property type="component" value="Plasmid lp72"/>
</dbReference>
<keyword evidence="8" id="KW-1185">Reference proteome</keyword>
<geneLocation type="plasmid" evidence="7 9">
    <name>lp72</name>
</geneLocation>
<protein>
    <recommendedName>
        <fullName evidence="2">Protein BptA</fullName>
    </recommendedName>
    <alternativeName>
        <fullName evidence="4">Borrelial persistence in ticks protein A</fullName>
    </alternativeName>
</protein>
<evidence type="ECO:0000313" key="9">
    <source>
        <dbReference type="Proteomes" id="UP000291995"/>
    </source>
</evidence>
<evidence type="ECO:0000256" key="3">
    <source>
        <dbReference type="ARBA" id="ARBA00023026"/>
    </source>
</evidence>
<accession>A0AAP8YUW9</accession>
<keyword evidence="5" id="KW-0812">Transmembrane</keyword>
<dbReference type="RefSeq" id="WP_025444147.1">
    <property type="nucleotide sequence ID" value="NZ_CP024206.2"/>
</dbReference>
<evidence type="ECO:0000256" key="5">
    <source>
        <dbReference type="SAM" id="Phobius"/>
    </source>
</evidence>
<evidence type="ECO:0000256" key="1">
    <source>
        <dbReference type="ARBA" id="ARBA00010700"/>
    </source>
</evidence>
<reference evidence="7" key="2">
    <citation type="submission" date="2022-12" db="EMBL/GenBank/DDBJ databases">
        <title>Whole genome sequencing of Borrelia miyamotoi strains isolated at the Russian territory.</title>
        <authorList>
            <person name="Kuleshov K.V."/>
            <person name="Platonov A.E."/>
            <person name="Goptar I.A."/>
            <person name="Shipulin G.A."/>
            <person name="Markelov M.L."/>
            <person name="Koetsveld J."/>
            <person name="Kolyasnikova N.M."/>
            <person name="Sarksyan D.S."/>
            <person name="Toporkova M.G."/>
            <person name="Hovius J.W."/>
        </authorList>
    </citation>
    <scope>NUCLEOTIDE SEQUENCE</scope>
    <source>
        <strain evidence="6 8">Yekat-1</strain>
        <strain evidence="7">Yekat-76</strain>
        <plasmid evidence="7">lp72</plasmid>
        <plasmid evidence="6 8">pYekat-1-lp72</plasmid>
    </source>
</reference>
<dbReference type="AlphaFoldDB" id="A0AAP8YUW9"/>
<keyword evidence="7" id="KW-0614">Plasmid</keyword>